<proteinExistence type="predicted"/>
<feature type="compositionally biased region" description="Polar residues" evidence="1">
    <location>
        <begin position="176"/>
        <end position="187"/>
    </location>
</feature>
<evidence type="ECO:0000313" key="3">
    <source>
        <dbReference type="Proteomes" id="UP000321393"/>
    </source>
</evidence>
<dbReference type="OrthoDB" id="1430975at2759"/>
<feature type="region of interest" description="Disordered" evidence="1">
    <location>
        <begin position="130"/>
        <end position="149"/>
    </location>
</feature>
<sequence>MMTPSSLTNPTSKRKRYKMILARHPYHRLRHASEIPLPSSSTESSKSLHLESGAEFDKDTSKTPLKPTIYTNFHVIPPSFSCLSSQRKPRVIILDSESIETIVVDSESFDEDNVVLSHVLKRKATAIAPCAKGDTPERPKKPKTTRPTNVEELYEKLFGTPISSHEAPSSGKHPSKSTLSSSKIPPTTDETIDNLFAKFFHAPGLHDSCVPHHSTQNEPIFELAPPSPFTTSNDPLVHTTKPSQPVASKSPWSTVPSSTSKSILVAYGATSKKPFRVPSRSQNVVTTKAVRRKDPPNVPTILIDGISFHSEDVCLSGRLLPTITAVGPFYPKVIQEFIVNLSADLNDRGTLEFQKVHVQEQLTLELLGRFIHQWFSDGNFSVMKLSIKHVILYKIYITNWHPTSHLSTISTTLANLIYLVGTGSKVNVGDLIYQYHPNILTEFDVPEPTPKTIRLNYKMFQATHVLDLPSKFKLPCAGFQSIAMNLNIPSSGLHISSELASRLIQLLANESQYLNVTI</sequence>
<accession>A0A5A7UBA4</accession>
<organism evidence="2 3">
    <name type="scientific">Cucumis melo var. makuwa</name>
    <name type="common">Oriental melon</name>
    <dbReference type="NCBI Taxonomy" id="1194695"/>
    <lineage>
        <taxon>Eukaryota</taxon>
        <taxon>Viridiplantae</taxon>
        <taxon>Streptophyta</taxon>
        <taxon>Embryophyta</taxon>
        <taxon>Tracheophyta</taxon>
        <taxon>Spermatophyta</taxon>
        <taxon>Magnoliopsida</taxon>
        <taxon>eudicotyledons</taxon>
        <taxon>Gunneridae</taxon>
        <taxon>Pentapetalae</taxon>
        <taxon>rosids</taxon>
        <taxon>fabids</taxon>
        <taxon>Cucurbitales</taxon>
        <taxon>Cucurbitaceae</taxon>
        <taxon>Benincaseae</taxon>
        <taxon>Cucumis</taxon>
    </lineage>
</organism>
<feature type="region of interest" description="Disordered" evidence="1">
    <location>
        <begin position="160"/>
        <end position="187"/>
    </location>
</feature>
<name>A0A5A7UBA4_CUCMM</name>
<feature type="region of interest" description="Disordered" evidence="1">
    <location>
        <begin position="30"/>
        <end position="60"/>
    </location>
</feature>
<protein>
    <submittedName>
        <fullName evidence="2">Flocculation protein FLO11-like</fullName>
    </submittedName>
</protein>
<evidence type="ECO:0000256" key="1">
    <source>
        <dbReference type="SAM" id="MobiDB-lite"/>
    </source>
</evidence>
<reference evidence="2 3" key="1">
    <citation type="submission" date="2019-08" db="EMBL/GenBank/DDBJ databases">
        <title>Draft genome sequences of two oriental melons (Cucumis melo L. var makuwa).</title>
        <authorList>
            <person name="Kwon S.-Y."/>
        </authorList>
    </citation>
    <scope>NUCLEOTIDE SEQUENCE [LARGE SCALE GENOMIC DNA]</scope>
    <source>
        <strain evidence="3">cv. SW 3</strain>
        <tissue evidence="2">Leaf</tissue>
    </source>
</reference>
<dbReference type="AlphaFoldDB" id="A0A5A7UBA4"/>
<comment type="caution">
    <text evidence="2">The sequence shown here is derived from an EMBL/GenBank/DDBJ whole genome shotgun (WGS) entry which is preliminary data.</text>
</comment>
<evidence type="ECO:0000313" key="2">
    <source>
        <dbReference type="EMBL" id="KAA0051667.1"/>
    </source>
</evidence>
<feature type="compositionally biased region" description="Low complexity" evidence="1">
    <location>
        <begin position="34"/>
        <end position="51"/>
    </location>
</feature>
<dbReference type="Proteomes" id="UP000321393">
    <property type="component" value="Unassembled WGS sequence"/>
</dbReference>
<gene>
    <name evidence="2" type="ORF">E6C27_scaffold60G00390</name>
</gene>
<dbReference type="EMBL" id="SSTE01011134">
    <property type="protein sequence ID" value="KAA0051667.1"/>
    <property type="molecule type" value="Genomic_DNA"/>
</dbReference>